<dbReference type="Proteomes" id="UP001470230">
    <property type="component" value="Unassembled WGS sequence"/>
</dbReference>
<evidence type="ECO:0000313" key="2">
    <source>
        <dbReference type="Proteomes" id="UP001470230"/>
    </source>
</evidence>
<gene>
    <name evidence="1" type="ORF">M9Y10_029171</name>
</gene>
<evidence type="ECO:0000313" key="1">
    <source>
        <dbReference type="EMBL" id="KAK8891949.1"/>
    </source>
</evidence>
<reference evidence="1 2" key="1">
    <citation type="submission" date="2024-04" db="EMBL/GenBank/DDBJ databases">
        <title>Tritrichomonas musculus Genome.</title>
        <authorList>
            <person name="Alves-Ferreira E."/>
            <person name="Grigg M."/>
            <person name="Lorenzi H."/>
            <person name="Galac M."/>
        </authorList>
    </citation>
    <scope>NUCLEOTIDE SEQUENCE [LARGE SCALE GENOMIC DNA]</scope>
    <source>
        <strain evidence="1 2">EAF2021</strain>
    </source>
</reference>
<protein>
    <submittedName>
        <fullName evidence="1">Uncharacterized protein</fullName>
    </submittedName>
</protein>
<proteinExistence type="predicted"/>
<accession>A0ABR2KLH8</accession>
<name>A0ABR2KLH8_9EUKA</name>
<sequence>MKNELNRITKINKEYDSELTRMKKENDEVFQLFENMKKNPTPDDFNNYFTNELKMNFIRDVIKNRSVDDEKEKSLLVERILFCKSLYDNVSLNSFLKIYKSCQLVMK</sequence>
<dbReference type="EMBL" id="JAPFFF010000004">
    <property type="protein sequence ID" value="KAK8891949.1"/>
    <property type="molecule type" value="Genomic_DNA"/>
</dbReference>
<comment type="caution">
    <text evidence="1">The sequence shown here is derived from an EMBL/GenBank/DDBJ whole genome shotgun (WGS) entry which is preliminary data.</text>
</comment>
<keyword evidence="2" id="KW-1185">Reference proteome</keyword>
<organism evidence="1 2">
    <name type="scientific">Tritrichomonas musculus</name>
    <dbReference type="NCBI Taxonomy" id="1915356"/>
    <lineage>
        <taxon>Eukaryota</taxon>
        <taxon>Metamonada</taxon>
        <taxon>Parabasalia</taxon>
        <taxon>Tritrichomonadida</taxon>
        <taxon>Tritrichomonadidae</taxon>
        <taxon>Tritrichomonas</taxon>
    </lineage>
</organism>